<evidence type="ECO:0000256" key="2">
    <source>
        <dbReference type="ARBA" id="ARBA00022966"/>
    </source>
</evidence>
<gene>
    <name evidence="4" type="ORF">MAR_029423</name>
</gene>
<reference evidence="4" key="1">
    <citation type="submission" date="2022-11" db="EMBL/GenBank/DDBJ databases">
        <title>Centuries of genome instability and evolution in soft-shell clam transmissible cancer (bioRxiv).</title>
        <authorList>
            <person name="Hart S.F.M."/>
            <person name="Yonemitsu M.A."/>
            <person name="Giersch R.M."/>
            <person name="Beal B.F."/>
            <person name="Arriagada G."/>
            <person name="Davis B.W."/>
            <person name="Ostrander E.A."/>
            <person name="Goff S.P."/>
            <person name="Metzger M.J."/>
        </authorList>
    </citation>
    <scope>NUCLEOTIDE SEQUENCE</scope>
    <source>
        <strain evidence="4">MELC-2E11</strain>
        <tissue evidence="4">Siphon/mantle</tissue>
    </source>
</reference>
<evidence type="ECO:0000256" key="1">
    <source>
        <dbReference type="ARBA" id="ARBA00022729"/>
    </source>
</evidence>
<dbReference type="EMBL" id="CP111013">
    <property type="protein sequence ID" value="WAQ96733.1"/>
    <property type="molecule type" value="Genomic_DNA"/>
</dbReference>
<dbReference type="InterPro" id="IPR041555">
    <property type="entry name" value="MG3"/>
</dbReference>
<accession>A0ABY7DKW6</accession>
<keyword evidence="1" id="KW-0732">Signal</keyword>
<dbReference type="Gene3D" id="2.60.40.1940">
    <property type="match status" value="1"/>
</dbReference>
<protein>
    <submittedName>
        <fullName evidence="4">CD109-like protein</fullName>
    </submittedName>
</protein>
<feature type="non-terminal residue" evidence="4">
    <location>
        <position position="1"/>
    </location>
</feature>
<evidence type="ECO:0000313" key="5">
    <source>
        <dbReference type="Proteomes" id="UP001164746"/>
    </source>
</evidence>
<evidence type="ECO:0000259" key="3">
    <source>
        <dbReference type="Pfam" id="PF17791"/>
    </source>
</evidence>
<feature type="domain" description="Macroglobulin" evidence="3">
    <location>
        <begin position="49"/>
        <end position="96"/>
    </location>
</feature>
<dbReference type="PANTHER" id="PTHR11412">
    <property type="entry name" value="MACROGLOBULIN / COMPLEMENT"/>
    <property type="match status" value="1"/>
</dbReference>
<feature type="non-terminal residue" evidence="4">
    <location>
        <position position="113"/>
    </location>
</feature>
<dbReference type="Proteomes" id="UP001164746">
    <property type="component" value="Chromosome 2"/>
</dbReference>
<dbReference type="PANTHER" id="PTHR11412:SF136">
    <property type="entry name" value="CD109 ANTIGEN"/>
    <property type="match status" value="1"/>
</dbReference>
<keyword evidence="2" id="KW-0882">Thioester bond</keyword>
<name>A0ABY7DKW6_MYAAR</name>
<dbReference type="Pfam" id="PF17791">
    <property type="entry name" value="MG3"/>
    <property type="match status" value="1"/>
</dbReference>
<proteinExistence type="predicted"/>
<evidence type="ECO:0000313" key="4">
    <source>
        <dbReference type="EMBL" id="WAQ96733.1"/>
    </source>
</evidence>
<keyword evidence="5" id="KW-1185">Reference proteome</keyword>
<sequence>DPKGNKINQWSVSATELSSVGGVYVQEQAMSDKPVLGTWKIKAKLLSNEVELDLPAFGRTQEKGITGNIKAKYTFGKPVKGEVELRIRPAVERFELRNSEKVKISSGIEMKFP</sequence>
<dbReference type="InterPro" id="IPR050473">
    <property type="entry name" value="A2M/Complement_sys"/>
</dbReference>
<organism evidence="4 5">
    <name type="scientific">Mya arenaria</name>
    <name type="common">Soft-shell clam</name>
    <dbReference type="NCBI Taxonomy" id="6604"/>
    <lineage>
        <taxon>Eukaryota</taxon>
        <taxon>Metazoa</taxon>
        <taxon>Spiralia</taxon>
        <taxon>Lophotrochozoa</taxon>
        <taxon>Mollusca</taxon>
        <taxon>Bivalvia</taxon>
        <taxon>Autobranchia</taxon>
        <taxon>Heteroconchia</taxon>
        <taxon>Euheterodonta</taxon>
        <taxon>Imparidentia</taxon>
        <taxon>Neoheterodontei</taxon>
        <taxon>Myida</taxon>
        <taxon>Myoidea</taxon>
        <taxon>Myidae</taxon>
        <taxon>Mya</taxon>
    </lineage>
</organism>